<dbReference type="OrthoDB" id="256906at2"/>
<dbReference type="EMBL" id="FOXR01000014">
    <property type="protein sequence ID" value="SFQ14951.1"/>
    <property type="molecule type" value="Genomic_DNA"/>
</dbReference>
<evidence type="ECO:0000259" key="2">
    <source>
        <dbReference type="Pfam" id="PF01261"/>
    </source>
</evidence>
<evidence type="ECO:0000313" key="4">
    <source>
        <dbReference type="Proteomes" id="UP000198577"/>
    </source>
</evidence>
<dbReference type="Pfam" id="PF01261">
    <property type="entry name" value="AP_endonuc_2"/>
    <property type="match status" value="1"/>
</dbReference>
<dbReference type="GO" id="GO:0016853">
    <property type="term" value="F:isomerase activity"/>
    <property type="evidence" value="ECO:0007669"/>
    <property type="project" value="UniProtKB-KW"/>
</dbReference>
<dbReference type="InterPro" id="IPR050312">
    <property type="entry name" value="IolE/XylAMocC-like"/>
</dbReference>
<accession>A0A1I5W5H9</accession>
<evidence type="ECO:0000256" key="1">
    <source>
        <dbReference type="SAM" id="Coils"/>
    </source>
</evidence>
<dbReference type="SUPFAM" id="SSF51658">
    <property type="entry name" value="Xylose isomerase-like"/>
    <property type="match status" value="1"/>
</dbReference>
<name>A0A1I5W5H9_9FIRM</name>
<evidence type="ECO:0000313" key="3">
    <source>
        <dbReference type="EMBL" id="SFQ14951.1"/>
    </source>
</evidence>
<reference evidence="3 4" key="1">
    <citation type="submission" date="2016-10" db="EMBL/GenBank/DDBJ databases">
        <authorList>
            <person name="de Groot N.N."/>
        </authorList>
    </citation>
    <scope>NUCLEOTIDE SEQUENCE [LARGE SCALE GENOMIC DNA]</scope>
    <source>
        <strain evidence="3 4">DSM 20678</strain>
    </source>
</reference>
<keyword evidence="4" id="KW-1185">Reference proteome</keyword>
<dbReference type="Gene3D" id="3.20.20.150">
    <property type="entry name" value="Divalent-metal-dependent TIM barrel enzymes"/>
    <property type="match status" value="1"/>
</dbReference>
<keyword evidence="1" id="KW-0175">Coiled coil</keyword>
<keyword evidence="3" id="KW-0413">Isomerase</keyword>
<dbReference type="RefSeq" id="WP_025746747.1">
    <property type="nucleotide sequence ID" value="NZ_FOXR01000014.1"/>
</dbReference>
<dbReference type="STRING" id="937334.SAMN05444406_11427"/>
<dbReference type="PANTHER" id="PTHR12110">
    <property type="entry name" value="HYDROXYPYRUVATE ISOMERASE"/>
    <property type="match status" value="1"/>
</dbReference>
<proteinExistence type="predicted"/>
<dbReference type="InterPro" id="IPR036237">
    <property type="entry name" value="Xyl_isomerase-like_sf"/>
</dbReference>
<feature type="domain" description="Xylose isomerase-like TIM barrel" evidence="2">
    <location>
        <begin position="21"/>
        <end position="282"/>
    </location>
</feature>
<dbReference type="Proteomes" id="UP000198577">
    <property type="component" value="Unassembled WGS sequence"/>
</dbReference>
<organism evidence="3 4">
    <name type="scientific">Caldicoprobacter faecalis</name>
    <dbReference type="NCBI Taxonomy" id="937334"/>
    <lineage>
        <taxon>Bacteria</taxon>
        <taxon>Bacillati</taxon>
        <taxon>Bacillota</taxon>
        <taxon>Clostridia</taxon>
        <taxon>Caldicoprobacterales</taxon>
        <taxon>Caldicoprobacteraceae</taxon>
        <taxon>Caldicoprobacter</taxon>
    </lineage>
</organism>
<dbReference type="InterPro" id="IPR013022">
    <property type="entry name" value="Xyl_isomerase-like_TIM-brl"/>
</dbReference>
<gene>
    <name evidence="3" type="ORF">SAMN05444406_11427</name>
</gene>
<dbReference type="PANTHER" id="PTHR12110:SF53">
    <property type="entry name" value="BLR5974 PROTEIN"/>
    <property type="match status" value="1"/>
</dbReference>
<dbReference type="AlphaFoldDB" id="A0A1I5W5H9"/>
<protein>
    <submittedName>
        <fullName evidence="3">Sugar phosphate isomerase/epimerase</fullName>
    </submittedName>
</protein>
<feature type="coiled-coil region" evidence="1">
    <location>
        <begin position="71"/>
        <end position="98"/>
    </location>
</feature>
<sequence>MKLGVSSYSYSRCKLDSLEVLKKAKEMGFEAVEFAGLSAPPEGETLLTYAARVKEEAEKLGIKIINYAVSADFINGSNGDLEKEIERVKEEVRVAKALGVPCMRHDATWGFPKEYRGARGFDDALPRLAEGCRAVTEFAQELGIKTTVENHGFFCQDSDRVEKLINAVNHPNFGVLLDIGNFLCADEDPVKAVGRLLPYVFHVHVKDFHVKSGMLPNPGKGWFKSRGGNYLRGAIIGHGDVPVVQCLNLLKNAGYNGFLSIEFEGIEDPITGIAIGAENLKRYVENIMRA</sequence>